<evidence type="ECO:0000313" key="6">
    <source>
        <dbReference type="EMBL" id="KAK6736114.1"/>
    </source>
</evidence>
<reference evidence="6 7" key="1">
    <citation type="submission" date="2023-08" db="EMBL/GenBank/DDBJ databases">
        <title>A Necator americanus chromosomal reference genome.</title>
        <authorList>
            <person name="Ilik V."/>
            <person name="Petrzelkova K.J."/>
            <person name="Pardy F."/>
            <person name="Fuh T."/>
            <person name="Niatou-Singa F.S."/>
            <person name="Gouil Q."/>
            <person name="Baker L."/>
            <person name="Ritchie M.E."/>
            <person name="Jex A.R."/>
            <person name="Gazzola D."/>
            <person name="Li H."/>
            <person name="Toshio Fujiwara R."/>
            <person name="Zhan B."/>
            <person name="Aroian R.V."/>
            <person name="Pafco B."/>
            <person name="Schwarz E.M."/>
        </authorList>
    </citation>
    <scope>NUCLEOTIDE SEQUENCE [LARGE SCALE GENOMIC DNA]</scope>
    <source>
        <strain evidence="6 7">Aroian</strain>
        <tissue evidence="6">Whole animal</tissue>
    </source>
</reference>
<keyword evidence="2" id="KW-0862">Zinc</keyword>
<protein>
    <recommendedName>
        <fullName evidence="5">LIM zinc-binding domain-containing protein</fullName>
    </recommendedName>
</protein>
<keyword evidence="3" id="KW-0440">LIM domain</keyword>
<dbReference type="Gene3D" id="2.10.110.10">
    <property type="entry name" value="Cysteine Rich Protein"/>
    <property type="match status" value="1"/>
</dbReference>
<evidence type="ECO:0000256" key="2">
    <source>
        <dbReference type="ARBA" id="ARBA00022833"/>
    </source>
</evidence>
<dbReference type="EMBL" id="JAVFWL010000002">
    <property type="protein sequence ID" value="KAK6736114.1"/>
    <property type="molecule type" value="Genomic_DNA"/>
</dbReference>
<evidence type="ECO:0000256" key="3">
    <source>
        <dbReference type="ARBA" id="ARBA00023038"/>
    </source>
</evidence>
<proteinExistence type="predicted"/>
<feature type="chain" id="PRO_5045680201" description="LIM zinc-binding domain-containing protein" evidence="4">
    <location>
        <begin position="33"/>
        <end position="86"/>
    </location>
</feature>
<keyword evidence="4" id="KW-0732">Signal</keyword>
<evidence type="ECO:0000313" key="7">
    <source>
        <dbReference type="Proteomes" id="UP001303046"/>
    </source>
</evidence>
<feature type="domain" description="LIM zinc-binding" evidence="5">
    <location>
        <begin position="19"/>
        <end position="68"/>
    </location>
</feature>
<dbReference type="InterPro" id="IPR001781">
    <property type="entry name" value="Znf_LIM"/>
</dbReference>
<dbReference type="SMART" id="SM00132">
    <property type="entry name" value="LIM"/>
    <property type="match status" value="1"/>
</dbReference>
<dbReference type="Proteomes" id="UP001303046">
    <property type="component" value="Unassembled WGS sequence"/>
</dbReference>
<organism evidence="6 7">
    <name type="scientific">Necator americanus</name>
    <name type="common">Human hookworm</name>
    <dbReference type="NCBI Taxonomy" id="51031"/>
    <lineage>
        <taxon>Eukaryota</taxon>
        <taxon>Metazoa</taxon>
        <taxon>Ecdysozoa</taxon>
        <taxon>Nematoda</taxon>
        <taxon>Chromadorea</taxon>
        <taxon>Rhabditida</taxon>
        <taxon>Rhabditina</taxon>
        <taxon>Rhabditomorpha</taxon>
        <taxon>Strongyloidea</taxon>
        <taxon>Ancylostomatidae</taxon>
        <taxon>Bunostominae</taxon>
        <taxon>Necator</taxon>
    </lineage>
</organism>
<keyword evidence="7" id="KW-1185">Reference proteome</keyword>
<dbReference type="Pfam" id="PF00412">
    <property type="entry name" value="LIM"/>
    <property type="match status" value="1"/>
</dbReference>
<evidence type="ECO:0000256" key="4">
    <source>
        <dbReference type="SAM" id="SignalP"/>
    </source>
</evidence>
<comment type="caution">
    <text evidence="6">The sequence shown here is derived from an EMBL/GenBank/DDBJ whole genome shotgun (WGS) entry which is preliminary data.</text>
</comment>
<gene>
    <name evidence="6" type="primary">Necator_chrII.g6826</name>
    <name evidence="6" type="ORF">RB195_019033</name>
</gene>
<feature type="signal peptide" evidence="4">
    <location>
        <begin position="1"/>
        <end position="32"/>
    </location>
</feature>
<sequence length="86" mass="10103">MLFKMSLMLLTVVRPLMLSCCFEGIDVKYVEAMGKFWHRTCLQCSICLQPLNRVFVENDRGLPMHGHCCWKELLYKEVVLNFSTTR</sequence>
<evidence type="ECO:0000259" key="5">
    <source>
        <dbReference type="SMART" id="SM00132"/>
    </source>
</evidence>
<keyword evidence="1" id="KW-0479">Metal-binding</keyword>
<evidence type="ECO:0000256" key="1">
    <source>
        <dbReference type="ARBA" id="ARBA00022723"/>
    </source>
</evidence>
<accession>A0ABR1CCA5</accession>
<name>A0ABR1CCA5_NECAM</name>